<evidence type="ECO:0000259" key="1">
    <source>
        <dbReference type="Pfam" id="PF13490"/>
    </source>
</evidence>
<feature type="domain" description="Putative zinc-finger" evidence="1">
    <location>
        <begin position="14"/>
        <end position="47"/>
    </location>
</feature>
<evidence type="ECO:0000313" key="2">
    <source>
        <dbReference type="EMBL" id="CAA9380731.1"/>
    </source>
</evidence>
<dbReference type="InterPro" id="IPR027383">
    <property type="entry name" value="Znf_put"/>
</dbReference>
<reference evidence="2" key="1">
    <citation type="submission" date="2020-02" db="EMBL/GenBank/DDBJ databases">
        <authorList>
            <person name="Meier V. D."/>
        </authorList>
    </citation>
    <scope>NUCLEOTIDE SEQUENCE</scope>
    <source>
        <strain evidence="2">AVDCRST_MAG66</strain>
    </source>
</reference>
<dbReference type="EMBL" id="CADCUS010000039">
    <property type="protein sequence ID" value="CAA9380731.1"/>
    <property type="molecule type" value="Genomic_DNA"/>
</dbReference>
<proteinExistence type="predicted"/>
<name>A0A6J4N8D5_9PSEU</name>
<dbReference type="Pfam" id="PF13490">
    <property type="entry name" value="zf-HC2"/>
    <property type="match status" value="1"/>
</dbReference>
<organism evidence="2">
    <name type="scientific">uncultured Pseudonocardia sp</name>
    <dbReference type="NCBI Taxonomy" id="211455"/>
    <lineage>
        <taxon>Bacteria</taxon>
        <taxon>Bacillati</taxon>
        <taxon>Actinomycetota</taxon>
        <taxon>Actinomycetes</taxon>
        <taxon>Pseudonocardiales</taxon>
        <taxon>Pseudonocardiaceae</taxon>
        <taxon>Pseudonocardia</taxon>
        <taxon>environmental samples</taxon>
    </lineage>
</organism>
<sequence length="97" mass="10882">MRLPWRRAPRPMSCHEVAAVLQAFLDDETDDVAARRVAHHLHDCVRCGMEAATYERIKHSVGRDRRPLDPSAVARLRRFGEQLAASGPGTPFQEPAP</sequence>
<dbReference type="AlphaFoldDB" id="A0A6J4N8D5"/>
<protein>
    <recommendedName>
        <fullName evidence="1">Putative zinc-finger domain-containing protein</fullName>
    </recommendedName>
</protein>
<accession>A0A6J4N8D5</accession>
<gene>
    <name evidence="2" type="ORF">AVDCRST_MAG66-256</name>
</gene>